<protein>
    <submittedName>
        <fullName evidence="1">Uncharacterized protein</fullName>
    </submittedName>
</protein>
<comment type="caution">
    <text evidence="1">The sequence shown here is derived from an EMBL/GenBank/DDBJ whole genome shotgun (WGS) entry which is preliminary data.</text>
</comment>
<evidence type="ECO:0000313" key="1">
    <source>
        <dbReference type="EMBL" id="MPC62578.1"/>
    </source>
</evidence>
<reference evidence="1 2" key="1">
    <citation type="submission" date="2019-05" db="EMBL/GenBank/DDBJ databases">
        <title>Another draft genome of Portunus trituberculatus and its Hox gene families provides insights of decapod evolution.</title>
        <authorList>
            <person name="Jeong J.-H."/>
            <person name="Song I."/>
            <person name="Kim S."/>
            <person name="Choi T."/>
            <person name="Kim D."/>
            <person name="Ryu S."/>
            <person name="Kim W."/>
        </authorList>
    </citation>
    <scope>NUCLEOTIDE SEQUENCE [LARGE SCALE GENOMIC DNA]</scope>
    <source>
        <tissue evidence="1">Muscle</tissue>
    </source>
</reference>
<gene>
    <name evidence="1" type="ORF">E2C01_056664</name>
</gene>
<name>A0A5B7H079_PORTR</name>
<evidence type="ECO:0000313" key="2">
    <source>
        <dbReference type="Proteomes" id="UP000324222"/>
    </source>
</evidence>
<keyword evidence="2" id="KW-1185">Reference proteome</keyword>
<dbReference type="Proteomes" id="UP000324222">
    <property type="component" value="Unassembled WGS sequence"/>
</dbReference>
<dbReference type="EMBL" id="VSRR010019828">
    <property type="protein sequence ID" value="MPC62578.1"/>
    <property type="molecule type" value="Genomic_DNA"/>
</dbReference>
<dbReference type="AlphaFoldDB" id="A0A5B7H079"/>
<sequence length="136" mass="14958">MNTLKSFIFAAWSEKQSVGEGRFWVNSRRVLKVLGRSGMRCVERCDGREDEKCVWDCEKISSNCKNCKVSSVFSANPSQPSAAPPSPITHAHYREIQPLQSGASSSLAGVSRLQALGQHTAAPRQHETNSLFVPLP</sequence>
<organism evidence="1 2">
    <name type="scientific">Portunus trituberculatus</name>
    <name type="common">Swimming crab</name>
    <name type="synonym">Neptunus trituberculatus</name>
    <dbReference type="NCBI Taxonomy" id="210409"/>
    <lineage>
        <taxon>Eukaryota</taxon>
        <taxon>Metazoa</taxon>
        <taxon>Ecdysozoa</taxon>
        <taxon>Arthropoda</taxon>
        <taxon>Crustacea</taxon>
        <taxon>Multicrustacea</taxon>
        <taxon>Malacostraca</taxon>
        <taxon>Eumalacostraca</taxon>
        <taxon>Eucarida</taxon>
        <taxon>Decapoda</taxon>
        <taxon>Pleocyemata</taxon>
        <taxon>Brachyura</taxon>
        <taxon>Eubrachyura</taxon>
        <taxon>Portunoidea</taxon>
        <taxon>Portunidae</taxon>
        <taxon>Portuninae</taxon>
        <taxon>Portunus</taxon>
    </lineage>
</organism>
<accession>A0A5B7H079</accession>
<proteinExistence type="predicted"/>